<evidence type="ECO:0000313" key="1">
    <source>
        <dbReference type="EMBL" id="EJW93796.1"/>
    </source>
</evidence>
<evidence type="ECO:0008006" key="2">
    <source>
        <dbReference type="Google" id="ProtNLM"/>
    </source>
</evidence>
<organism evidence="1">
    <name type="scientific">gut metagenome</name>
    <dbReference type="NCBI Taxonomy" id="749906"/>
    <lineage>
        <taxon>unclassified sequences</taxon>
        <taxon>metagenomes</taxon>
        <taxon>organismal metagenomes</taxon>
    </lineage>
</organism>
<dbReference type="EMBL" id="AMCI01006757">
    <property type="protein sequence ID" value="EJW93796.1"/>
    <property type="molecule type" value="Genomic_DNA"/>
</dbReference>
<proteinExistence type="predicted"/>
<protein>
    <recommendedName>
        <fullName evidence="2">Tetratricopeptide repeat protein</fullName>
    </recommendedName>
</protein>
<sequence>FLRRYGKKELEHIDAAYELLDAALRIHPDASEAVYEMGAS</sequence>
<reference evidence="1" key="1">
    <citation type="journal article" date="2012" name="PLoS ONE">
        <title>Gene sets for utilization of primary and secondary nutrition supplies in the distal gut of endangered iberian lynx.</title>
        <authorList>
            <person name="Alcaide M."/>
            <person name="Messina E."/>
            <person name="Richter M."/>
            <person name="Bargiela R."/>
            <person name="Peplies J."/>
            <person name="Huws S.A."/>
            <person name="Newbold C.J."/>
            <person name="Golyshin P.N."/>
            <person name="Simon M.A."/>
            <person name="Lopez G."/>
            <person name="Yakimov M.M."/>
            <person name="Ferrer M."/>
        </authorList>
    </citation>
    <scope>NUCLEOTIDE SEQUENCE</scope>
</reference>
<feature type="non-terminal residue" evidence="1">
    <location>
        <position position="1"/>
    </location>
</feature>
<dbReference type="AlphaFoldDB" id="J9FFU8"/>
<name>J9FFU8_9ZZZZ</name>
<comment type="caution">
    <text evidence="1">The sequence shown here is derived from an EMBL/GenBank/DDBJ whole genome shotgun (WGS) entry which is preliminary data.</text>
</comment>
<accession>J9FFU8</accession>
<gene>
    <name evidence="1" type="ORF">EVA_18097</name>
</gene>